<keyword evidence="1 5" id="KW-0963">Cytoplasm</keyword>
<dbReference type="Gene3D" id="1.10.60.30">
    <property type="entry name" value="PSPTO4464-like domains"/>
    <property type="match status" value="2"/>
</dbReference>
<dbReference type="PIRSF" id="PIRSF016183">
    <property type="entry name" value="UCP016183"/>
    <property type="match status" value="1"/>
</dbReference>
<dbReference type="CDD" id="cd16331">
    <property type="entry name" value="YjgA-like"/>
    <property type="match status" value="1"/>
</dbReference>
<dbReference type="EMBL" id="BAABWN010000001">
    <property type="protein sequence ID" value="GAA6166217.1"/>
    <property type="molecule type" value="Genomic_DNA"/>
</dbReference>
<keyword evidence="2 5" id="KW-0690">Ribosome biogenesis</keyword>
<dbReference type="Pfam" id="PF04751">
    <property type="entry name" value="DarP"/>
    <property type="match status" value="1"/>
</dbReference>
<keyword evidence="4 5" id="KW-0694">RNA-binding</keyword>
<proteinExistence type="inferred from homology"/>
<feature type="region of interest" description="Disordered" evidence="6">
    <location>
        <begin position="1"/>
        <end position="24"/>
    </location>
</feature>
<comment type="caution">
    <text evidence="7">The sequence shown here is derived from an EMBL/GenBank/DDBJ whole genome shotgun (WGS) entry which is preliminary data.</text>
</comment>
<comment type="function">
    <text evidence="5">Member of a network of 50S ribosomal subunit biogenesis factors which assembles along the 30S-50S interface, preventing incorrect 23S rRNA structures from forming. Promotes peptidyl transferase center (PTC) maturation.</text>
</comment>
<comment type="subcellular location">
    <subcellularLocation>
        <location evidence="5">Cytoplasm</location>
    </subcellularLocation>
    <text evidence="5">Associates with late stage pre-50S ribosomal subunits.</text>
</comment>
<dbReference type="RefSeq" id="WP_233086731.1">
    <property type="nucleotide sequence ID" value="NZ_BAABWN010000001.1"/>
</dbReference>
<dbReference type="NCBIfam" id="NF003593">
    <property type="entry name" value="PRK05255.1-1"/>
    <property type="match status" value="1"/>
</dbReference>
<name>A0ABQ0A3J0_9GAMM</name>
<evidence type="ECO:0000256" key="3">
    <source>
        <dbReference type="ARBA" id="ARBA00022730"/>
    </source>
</evidence>
<dbReference type="HAMAP" id="MF_00765">
    <property type="entry name" value="DarP"/>
    <property type="match status" value="1"/>
</dbReference>
<accession>A0ABQ0A3J0</accession>
<dbReference type="Proteomes" id="UP001465153">
    <property type="component" value="Unassembled WGS sequence"/>
</dbReference>
<dbReference type="InterPro" id="IPR006839">
    <property type="entry name" value="DarP"/>
</dbReference>
<sequence>MNNEDHFEFDEDSLPSKTQLKKESQQLQELGDQLTQLNETQMLELQLDDALLDAVKIAKKMKASNSRRRQIQFIGKLIRNRDPEALIQAFEQLTQEKENHVQVHHLCENWRDRLLEDMNELQAFLDQYPNADRQQLRQLIRNAQNEKKANKPPASARKLYTLIKSVVG</sequence>
<dbReference type="PANTHER" id="PTHR38101:SF1">
    <property type="entry name" value="UPF0307 PROTEIN YJGA"/>
    <property type="match status" value="1"/>
</dbReference>
<keyword evidence="3 5" id="KW-0699">rRNA-binding</keyword>
<dbReference type="SUPFAM" id="SSF158710">
    <property type="entry name" value="PSPTO4464-like"/>
    <property type="match status" value="1"/>
</dbReference>
<keyword evidence="8" id="KW-1185">Reference proteome</keyword>
<evidence type="ECO:0000256" key="6">
    <source>
        <dbReference type="SAM" id="MobiDB-lite"/>
    </source>
</evidence>
<evidence type="ECO:0000256" key="2">
    <source>
        <dbReference type="ARBA" id="ARBA00022517"/>
    </source>
</evidence>
<protein>
    <recommendedName>
        <fullName evidence="5">Dual-action ribosomal maturation protein DarP</fullName>
    </recommendedName>
    <alternativeName>
        <fullName evidence="5">Large ribosomal subunit assembly factor DarP</fullName>
    </alternativeName>
</protein>
<gene>
    <name evidence="7" type="primary">yjgA</name>
    <name evidence="5" type="synonym">darP</name>
    <name evidence="7" type="ORF">NBRC116591_00270</name>
</gene>
<comment type="similarity">
    <text evidence="5">Belongs to the DarP family.</text>
</comment>
<evidence type="ECO:0000313" key="7">
    <source>
        <dbReference type="EMBL" id="GAA6166217.1"/>
    </source>
</evidence>
<dbReference type="PANTHER" id="PTHR38101">
    <property type="entry name" value="UPF0307 PROTEIN YJGA"/>
    <property type="match status" value="1"/>
</dbReference>
<evidence type="ECO:0000256" key="5">
    <source>
        <dbReference type="HAMAP-Rule" id="MF_00765"/>
    </source>
</evidence>
<organism evidence="7 8">
    <name type="scientific">Sessilibacter corallicola</name>
    <dbReference type="NCBI Taxonomy" id="2904075"/>
    <lineage>
        <taxon>Bacteria</taxon>
        <taxon>Pseudomonadati</taxon>
        <taxon>Pseudomonadota</taxon>
        <taxon>Gammaproteobacteria</taxon>
        <taxon>Cellvibrionales</taxon>
        <taxon>Cellvibrionaceae</taxon>
        <taxon>Sessilibacter</taxon>
    </lineage>
</organism>
<reference evidence="7 8" key="1">
    <citation type="submission" date="2024-04" db="EMBL/GenBank/DDBJ databases">
        <title>Draft genome sequence of Sessilibacter corallicola NBRC 116591.</title>
        <authorList>
            <person name="Miyakawa T."/>
            <person name="Kusuya Y."/>
            <person name="Miura T."/>
        </authorList>
    </citation>
    <scope>NUCLEOTIDE SEQUENCE [LARGE SCALE GENOMIC DNA]</scope>
    <source>
        <strain evidence="7 8">KU-00831-HH</strain>
    </source>
</reference>
<dbReference type="InterPro" id="IPR023153">
    <property type="entry name" value="DarP_sf"/>
</dbReference>
<evidence type="ECO:0000313" key="8">
    <source>
        <dbReference type="Proteomes" id="UP001465153"/>
    </source>
</evidence>
<evidence type="ECO:0000256" key="4">
    <source>
        <dbReference type="ARBA" id="ARBA00022884"/>
    </source>
</evidence>
<evidence type="ECO:0000256" key="1">
    <source>
        <dbReference type="ARBA" id="ARBA00022490"/>
    </source>
</evidence>